<comment type="caution">
    <text evidence="9">The sequence shown here is derived from an EMBL/GenBank/DDBJ whole genome shotgun (WGS) entry which is preliminary data.</text>
</comment>
<dbReference type="PANTHER" id="PTHR43791:SF51">
    <property type="entry name" value="MAJOR FACILITATOR SUPERFAMILY (MFS) PROFILE DOMAIN-CONTAINING PROTEIN"/>
    <property type="match status" value="1"/>
</dbReference>
<dbReference type="PANTHER" id="PTHR43791">
    <property type="entry name" value="PERMEASE-RELATED"/>
    <property type="match status" value="1"/>
</dbReference>
<reference evidence="9 10" key="1">
    <citation type="submission" date="2016-07" db="EMBL/GenBank/DDBJ databases">
        <title>Pervasive Adenine N6-methylation of Active Genes in Fungi.</title>
        <authorList>
            <consortium name="DOE Joint Genome Institute"/>
            <person name="Mondo S.J."/>
            <person name="Dannebaum R.O."/>
            <person name="Kuo R.C."/>
            <person name="Labutti K."/>
            <person name="Haridas S."/>
            <person name="Kuo A."/>
            <person name="Salamov A."/>
            <person name="Ahrendt S.R."/>
            <person name="Lipzen A."/>
            <person name="Sullivan W."/>
            <person name="Andreopoulos W.B."/>
            <person name="Clum A."/>
            <person name="Lindquist E."/>
            <person name="Daum C."/>
            <person name="Ramamoorthy G.K."/>
            <person name="Gryganskyi A."/>
            <person name="Culley D."/>
            <person name="Magnuson J.K."/>
            <person name="James T.Y."/>
            <person name="O'Malley M.A."/>
            <person name="Stajich J.E."/>
            <person name="Spatafora J.W."/>
            <person name="Visel A."/>
            <person name="Grigoriev I.V."/>
        </authorList>
    </citation>
    <scope>NUCLEOTIDE SEQUENCE [LARGE SCALE GENOMIC DNA]</scope>
    <source>
        <strain evidence="9 10">62-1032</strain>
    </source>
</reference>
<feature type="transmembrane region" description="Helical" evidence="7">
    <location>
        <begin position="160"/>
        <end position="185"/>
    </location>
</feature>
<dbReference type="PROSITE" id="PS50850">
    <property type="entry name" value="MFS"/>
    <property type="match status" value="1"/>
</dbReference>
<dbReference type="InterPro" id="IPR020846">
    <property type="entry name" value="MFS_dom"/>
</dbReference>
<keyword evidence="10" id="KW-1185">Reference proteome</keyword>
<feature type="transmembrane region" description="Helical" evidence="7">
    <location>
        <begin position="197"/>
        <end position="216"/>
    </location>
</feature>
<evidence type="ECO:0000259" key="8">
    <source>
        <dbReference type="PROSITE" id="PS50850"/>
    </source>
</evidence>
<accession>A0A1Y2DMK5</accession>
<dbReference type="Proteomes" id="UP000193467">
    <property type="component" value="Unassembled WGS sequence"/>
</dbReference>
<evidence type="ECO:0000256" key="7">
    <source>
        <dbReference type="SAM" id="Phobius"/>
    </source>
</evidence>
<proteinExistence type="predicted"/>
<gene>
    <name evidence="9" type="ORF">BCR35DRAFT_346946</name>
</gene>
<evidence type="ECO:0000256" key="3">
    <source>
        <dbReference type="ARBA" id="ARBA00022692"/>
    </source>
</evidence>
<dbReference type="InParanoid" id="A0A1Y2DMK5"/>
<feature type="transmembrane region" description="Helical" evidence="7">
    <location>
        <begin position="309"/>
        <end position="328"/>
    </location>
</feature>
<evidence type="ECO:0000256" key="1">
    <source>
        <dbReference type="ARBA" id="ARBA00004141"/>
    </source>
</evidence>
<keyword evidence="5 7" id="KW-0472">Membrane</keyword>
<dbReference type="InterPro" id="IPR036259">
    <property type="entry name" value="MFS_trans_sf"/>
</dbReference>
<dbReference type="OrthoDB" id="2962993at2759"/>
<evidence type="ECO:0000256" key="5">
    <source>
        <dbReference type="ARBA" id="ARBA00023136"/>
    </source>
</evidence>
<protein>
    <submittedName>
        <fullName evidence="9">MFS general substrate transporter</fullName>
    </submittedName>
</protein>
<evidence type="ECO:0000313" key="9">
    <source>
        <dbReference type="EMBL" id="ORY60384.1"/>
    </source>
</evidence>
<evidence type="ECO:0000256" key="6">
    <source>
        <dbReference type="SAM" id="MobiDB-lite"/>
    </source>
</evidence>
<sequence length="512" mass="57011">MATPQLSRLDPTPKTTPGSEEASIESKRDAVEELEGGKTDEQIRASFTYEQEQRLLRRVDWHLLPLLILAYLLKNLDVNNISYIKVIATGKPSNILTELHMTADDFSWVSTIYTIPFILAEIPSNMFVKRFGPRAHIFRIIVLWSIAASCHAAATNRGGLYAARFFLGLFEAGLYPGILLILTYWYRPDELGVRMTIVGMLGQFSGILSALLAWAFEFADGKTALSAWRLMFLVEGIGFVLAVFVWLYQPDFPDNAKFLTPDERRLLVLRLPSNVARATDENFSKAEIISALRSPLLWSFTGIQLFSNLGAYGLSFWLPSIIASFGFTTTQSSQLLNIPPAVLGIALAIYFAWLSDRTFSIPRPIYTLGSKAFVIPAFIGLTVVTNKPALYALIIIATAASTAYSAVLMPWRAQTLAGSSHAAFTFAFQNSIAQLGGVIGPQIFRAKYAPRYTIPYGISLGFLVLSTLSVVWTWWLSFDIEKETRRVAKIRFEEGQEKNVVSGEELKGLEKL</sequence>
<feature type="transmembrane region" description="Helical" evidence="7">
    <location>
        <begin position="136"/>
        <end position="154"/>
    </location>
</feature>
<feature type="region of interest" description="Disordered" evidence="6">
    <location>
        <begin position="1"/>
        <end position="35"/>
    </location>
</feature>
<comment type="subcellular location">
    <subcellularLocation>
        <location evidence="1">Membrane</location>
        <topology evidence="1">Multi-pass membrane protein</topology>
    </subcellularLocation>
</comment>
<feature type="compositionally biased region" description="Basic and acidic residues" evidence="6">
    <location>
        <begin position="24"/>
        <end position="35"/>
    </location>
</feature>
<organism evidence="9 10">
    <name type="scientific">Leucosporidium creatinivorum</name>
    <dbReference type="NCBI Taxonomy" id="106004"/>
    <lineage>
        <taxon>Eukaryota</taxon>
        <taxon>Fungi</taxon>
        <taxon>Dikarya</taxon>
        <taxon>Basidiomycota</taxon>
        <taxon>Pucciniomycotina</taxon>
        <taxon>Microbotryomycetes</taxon>
        <taxon>Leucosporidiales</taxon>
        <taxon>Leucosporidium</taxon>
    </lineage>
</organism>
<feature type="transmembrane region" description="Helical" evidence="7">
    <location>
        <begin position="228"/>
        <end position="248"/>
    </location>
</feature>
<dbReference type="Pfam" id="PF07690">
    <property type="entry name" value="MFS_1"/>
    <property type="match status" value="1"/>
</dbReference>
<dbReference type="GO" id="GO:0022857">
    <property type="term" value="F:transmembrane transporter activity"/>
    <property type="evidence" value="ECO:0007669"/>
    <property type="project" value="InterPro"/>
</dbReference>
<evidence type="ECO:0000256" key="4">
    <source>
        <dbReference type="ARBA" id="ARBA00022989"/>
    </source>
</evidence>
<dbReference type="AlphaFoldDB" id="A0A1Y2DMK5"/>
<feature type="transmembrane region" description="Helical" evidence="7">
    <location>
        <begin position="334"/>
        <end position="353"/>
    </location>
</feature>
<dbReference type="InterPro" id="IPR011701">
    <property type="entry name" value="MFS"/>
</dbReference>
<evidence type="ECO:0000256" key="2">
    <source>
        <dbReference type="ARBA" id="ARBA00022448"/>
    </source>
</evidence>
<feature type="transmembrane region" description="Helical" evidence="7">
    <location>
        <begin position="456"/>
        <end position="476"/>
    </location>
</feature>
<keyword evidence="4 7" id="KW-1133">Transmembrane helix</keyword>
<keyword evidence="3 7" id="KW-0812">Transmembrane</keyword>
<dbReference type="EMBL" id="MCGR01000074">
    <property type="protein sequence ID" value="ORY60384.1"/>
    <property type="molecule type" value="Genomic_DNA"/>
</dbReference>
<name>A0A1Y2DMK5_9BASI</name>
<dbReference type="SUPFAM" id="SSF103473">
    <property type="entry name" value="MFS general substrate transporter"/>
    <property type="match status" value="1"/>
</dbReference>
<dbReference type="STRING" id="106004.A0A1Y2DMK5"/>
<dbReference type="Gene3D" id="1.20.1250.20">
    <property type="entry name" value="MFS general substrate transporter like domains"/>
    <property type="match status" value="2"/>
</dbReference>
<feature type="transmembrane region" description="Helical" evidence="7">
    <location>
        <begin position="390"/>
        <end position="411"/>
    </location>
</feature>
<dbReference type="GO" id="GO:0016020">
    <property type="term" value="C:membrane"/>
    <property type="evidence" value="ECO:0007669"/>
    <property type="project" value="UniProtKB-SubCell"/>
</dbReference>
<keyword evidence="2" id="KW-0813">Transport</keyword>
<feature type="domain" description="Major facilitator superfamily (MFS) profile" evidence="8">
    <location>
        <begin position="63"/>
        <end position="484"/>
    </location>
</feature>
<evidence type="ECO:0000313" key="10">
    <source>
        <dbReference type="Proteomes" id="UP000193467"/>
    </source>
</evidence>
<feature type="transmembrane region" description="Helical" evidence="7">
    <location>
        <begin position="365"/>
        <end position="384"/>
    </location>
</feature>